<evidence type="ECO:0000256" key="15">
    <source>
        <dbReference type="ARBA" id="ARBA00057335"/>
    </source>
</evidence>
<evidence type="ECO:0000256" key="11">
    <source>
        <dbReference type="ARBA" id="ARBA00023157"/>
    </source>
</evidence>
<dbReference type="GO" id="GO:0030599">
    <property type="term" value="F:pectinesterase activity"/>
    <property type="evidence" value="ECO:0007669"/>
    <property type="project" value="UniProtKB-UniRule"/>
</dbReference>
<evidence type="ECO:0000256" key="9">
    <source>
        <dbReference type="ARBA" id="ARBA00022801"/>
    </source>
</evidence>
<evidence type="ECO:0000256" key="13">
    <source>
        <dbReference type="ARBA" id="ARBA00023316"/>
    </source>
</evidence>
<dbReference type="EC" id="3.1.1.11" evidence="6 17"/>
<feature type="signal peptide" evidence="17">
    <location>
        <begin position="1"/>
        <end position="22"/>
    </location>
</feature>
<name>A0A835QWG9_VANPL</name>
<evidence type="ECO:0000256" key="6">
    <source>
        <dbReference type="ARBA" id="ARBA00013229"/>
    </source>
</evidence>
<protein>
    <recommendedName>
        <fullName evidence="6 17">Pectinesterase</fullName>
        <ecNumber evidence="6 17">3.1.1.11</ecNumber>
    </recommendedName>
</protein>
<evidence type="ECO:0000256" key="12">
    <source>
        <dbReference type="ARBA" id="ARBA00023180"/>
    </source>
</evidence>
<dbReference type="EMBL" id="JADCNM010000005">
    <property type="protein sequence ID" value="KAG0483479.1"/>
    <property type="molecule type" value="Genomic_DNA"/>
</dbReference>
<evidence type="ECO:0000259" key="18">
    <source>
        <dbReference type="SMART" id="SM00856"/>
    </source>
</evidence>
<dbReference type="Proteomes" id="UP000636800">
    <property type="component" value="Chromosome 5"/>
</dbReference>
<dbReference type="Gene3D" id="2.160.20.10">
    <property type="entry name" value="Single-stranded right-handed beta-helix, Pectin lyase-like"/>
    <property type="match status" value="1"/>
</dbReference>
<keyword evidence="8 17" id="KW-0732">Signal</keyword>
<dbReference type="FunFam" id="2.160.20.10:FF:000001">
    <property type="entry name" value="Pectinesterase"/>
    <property type="match status" value="1"/>
</dbReference>
<feature type="chain" id="PRO_5033962403" description="Pectinesterase" evidence="17">
    <location>
        <begin position="23"/>
        <end position="582"/>
    </location>
</feature>
<dbReference type="GO" id="GO:0045490">
    <property type="term" value="P:pectin catabolic process"/>
    <property type="evidence" value="ECO:0007669"/>
    <property type="project" value="UniProtKB-UniRule"/>
</dbReference>
<keyword evidence="10 17" id="KW-0063">Aspartyl esterase</keyword>
<dbReference type="InterPro" id="IPR033131">
    <property type="entry name" value="Pectinesterase_Asp_AS"/>
</dbReference>
<evidence type="ECO:0000256" key="14">
    <source>
        <dbReference type="ARBA" id="ARBA00047928"/>
    </source>
</evidence>
<keyword evidence="21" id="KW-1185">Reference proteome</keyword>
<dbReference type="InterPro" id="IPR000070">
    <property type="entry name" value="Pectinesterase_cat"/>
</dbReference>
<evidence type="ECO:0000256" key="2">
    <source>
        <dbReference type="ARBA" id="ARBA00004613"/>
    </source>
</evidence>
<comment type="subcellular location">
    <subcellularLocation>
        <location evidence="1">Cell envelope</location>
    </subcellularLocation>
    <subcellularLocation>
        <location evidence="2">Secreted</location>
    </subcellularLocation>
</comment>
<dbReference type="AlphaFoldDB" id="A0A835QWG9"/>
<dbReference type="InterPro" id="IPR012334">
    <property type="entry name" value="Pectin_lyas_fold"/>
</dbReference>
<dbReference type="PROSITE" id="PS00503">
    <property type="entry name" value="PECTINESTERASE_2"/>
    <property type="match status" value="1"/>
</dbReference>
<comment type="caution">
    <text evidence="19">The sequence shown here is derived from an EMBL/GenBank/DDBJ whole genome shotgun (WGS) entry which is preliminary data.</text>
</comment>
<dbReference type="FunFam" id="1.20.140.40:FF:000004">
    <property type="entry name" value="Pectinesterase"/>
    <property type="match status" value="1"/>
</dbReference>
<dbReference type="SUPFAM" id="SSF101148">
    <property type="entry name" value="Plant invertase/pectin methylesterase inhibitor"/>
    <property type="match status" value="1"/>
</dbReference>
<dbReference type="OrthoDB" id="2019149at2759"/>
<comment type="similarity">
    <text evidence="5">In the C-terminal section; belongs to the pectinesterase family.</text>
</comment>
<evidence type="ECO:0000256" key="8">
    <source>
        <dbReference type="ARBA" id="ARBA00022729"/>
    </source>
</evidence>
<evidence type="ECO:0000256" key="5">
    <source>
        <dbReference type="ARBA" id="ARBA00007786"/>
    </source>
</evidence>
<dbReference type="PANTHER" id="PTHR31707">
    <property type="entry name" value="PECTINESTERASE"/>
    <property type="match status" value="1"/>
</dbReference>
<dbReference type="SUPFAM" id="SSF51126">
    <property type="entry name" value="Pectin lyase-like"/>
    <property type="match status" value="1"/>
</dbReference>
<dbReference type="Proteomes" id="UP000639772">
    <property type="component" value="Unassembled WGS sequence"/>
</dbReference>
<accession>A0A835QWG9</accession>
<dbReference type="GO" id="GO:0005576">
    <property type="term" value="C:extracellular region"/>
    <property type="evidence" value="ECO:0007669"/>
    <property type="project" value="UniProtKB-SubCell"/>
</dbReference>
<gene>
    <name evidence="20" type="ORF">HPP92_011563</name>
    <name evidence="19" type="ORF">HPP92_011854</name>
</gene>
<dbReference type="InterPro" id="IPR011050">
    <property type="entry name" value="Pectin_lyase_fold/virulence"/>
</dbReference>
<comment type="pathway">
    <text evidence="3 17">Glycan metabolism; pectin degradation; 2-dehydro-3-deoxy-D-gluconate from pectin: step 1/5.</text>
</comment>
<comment type="function">
    <text evidence="15">Acts in the modification of cell walls via demethylesterification of cell wall pectin.</text>
</comment>
<dbReference type="SMART" id="SM00856">
    <property type="entry name" value="PMEI"/>
    <property type="match status" value="1"/>
</dbReference>
<evidence type="ECO:0000256" key="4">
    <source>
        <dbReference type="ARBA" id="ARBA00006027"/>
    </source>
</evidence>
<evidence type="ECO:0000313" key="20">
    <source>
        <dbReference type="EMBL" id="KAG0483479.1"/>
    </source>
</evidence>
<keyword evidence="12" id="KW-0325">Glycoprotein</keyword>
<dbReference type="UniPathway" id="UPA00545">
    <property type="reaction ID" value="UER00823"/>
</dbReference>
<keyword evidence="9 17" id="KW-0378">Hydrolase</keyword>
<comment type="catalytic activity">
    <reaction evidence="14 17">
        <text>[(1-&gt;4)-alpha-D-galacturonosyl methyl ester](n) + n H2O = [(1-&gt;4)-alpha-D-galacturonosyl](n) + n methanol + n H(+)</text>
        <dbReference type="Rhea" id="RHEA:22380"/>
        <dbReference type="Rhea" id="RHEA-COMP:14570"/>
        <dbReference type="Rhea" id="RHEA-COMP:14573"/>
        <dbReference type="ChEBI" id="CHEBI:15377"/>
        <dbReference type="ChEBI" id="CHEBI:15378"/>
        <dbReference type="ChEBI" id="CHEBI:17790"/>
        <dbReference type="ChEBI" id="CHEBI:140522"/>
        <dbReference type="ChEBI" id="CHEBI:140523"/>
        <dbReference type="EC" id="3.1.1.11"/>
    </reaction>
</comment>
<keyword evidence="13" id="KW-0961">Cell wall biogenesis/degradation</keyword>
<reference evidence="21 22" key="1">
    <citation type="journal article" date="2020" name="Nat. Food">
        <title>A phased Vanilla planifolia genome enables genetic improvement of flavour and production.</title>
        <authorList>
            <person name="Hasing T."/>
            <person name="Tang H."/>
            <person name="Brym M."/>
            <person name="Khazi F."/>
            <person name="Huang T."/>
            <person name="Chambers A.H."/>
        </authorList>
    </citation>
    <scope>NUCLEOTIDE SEQUENCE [LARGE SCALE GENOMIC DNA]</scope>
    <source>
        <tissue evidence="19">Leaf</tissue>
    </source>
</reference>
<evidence type="ECO:0000256" key="10">
    <source>
        <dbReference type="ARBA" id="ARBA00023085"/>
    </source>
</evidence>
<evidence type="ECO:0000313" key="19">
    <source>
        <dbReference type="EMBL" id="KAG0480996.1"/>
    </source>
</evidence>
<evidence type="ECO:0000313" key="22">
    <source>
        <dbReference type="Proteomes" id="UP000639772"/>
    </source>
</evidence>
<dbReference type="InterPro" id="IPR035513">
    <property type="entry name" value="Invertase/methylesterase_inhib"/>
</dbReference>
<evidence type="ECO:0000256" key="16">
    <source>
        <dbReference type="PROSITE-ProRule" id="PRU10040"/>
    </source>
</evidence>
<evidence type="ECO:0000256" key="17">
    <source>
        <dbReference type="RuleBase" id="RU000589"/>
    </source>
</evidence>
<feature type="active site" evidence="16">
    <location>
        <position position="419"/>
    </location>
</feature>
<dbReference type="EMBL" id="JADCNL010000005">
    <property type="protein sequence ID" value="KAG0480996.1"/>
    <property type="molecule type" value="Genomic_DNA"/>
</dbReference>
<dbReference type="CDD" id="cd15798">
    <property type="entry name" value="PMEI-like_3"/>
    <property type="match status" value="1"/>
</dbReference>
<feature type="domain" description="Pectinesterase inhibitor" evidence="18">
    <location>
        <begin position="33"/>
        <end position="187"/>
    </location>
</feature>
<evidence type="ECO:0000313" key="21">
    <source>
        <dbReference type="Proteomes" id="UP000636800"/>
    </source>
</evidence>
<dbReference type="InterPro" id="IPR006501">
    <property type="entry name" value="Pectinesterase_inhib_dom"/>
</dbReference>
<keyword evidence="7" id="KW-0964">Secreted</keyword>
<dbReference type="Gene3D" id="1.20.140.40">
    <property type="entry name" value="Invertase/pectin methylesterase inhibitor family protein"/>
    <property type="match status" value="1"/>
</dbReference>
<dbReference type="GO" id="GO:0004857">
    <property type="term" value="F:enzyme inhibitor activity"/>
    <property type="evidence" value="ECO:0007669"/>
    <property type="project" value="InterPro"/>
</dbReference>
<evidence type="ECO:0000256" key="7">
    <source>
        <dbReference type="ARBA" id="ARBA00022525"/>
    </source>
</evidence>
<keyword evidence="11" id="KW-1015">Disulfide bond</keyword>
<proteinExistence type="inferred from homology"/>
<evidence type="ECO:0000256" key="3">
    <source>
        <dbReference type="ARBA" id="ARBA00005184"/>
    </source>
</evidence>
<dbReference type="Pfam" id="PF01095">
    <property type="entry name" value="Pectinesterase"/>
    <property type="match status" value="1"/>
</dbReference>
<sequence length="582" mass="63660">MAIEVIRLLPLLLLSFLYFAAAQSTTPTPPPSARPVLPSTACNSTPDPSFCRSILPPGGKQPLYSYGRFSLAKSLGNAGRFLSLVNRYLARRSSLPVTTARALDDCQLLTGLNIDFLTTAGSTLNSTTATLVDPQAEKLQAFLSALLTNQQTCLDGLKEADKANAASGALTPSLLNDTKLFSVSLALFSNVWVPNRKPNKSSLKHFPSPIFKQRPDKKRQLLFHEVRVSHWNKGIPLKMPQKSRALFEERTGRRLLQTSDAVEVIDMVVVSPDGTGNFTTITDAVNSAPNNTDGSNGYYLIFVTATVYEEYVSIPKNKRFIMMVGDGINQTVVTGNRSVVDGWTTFNSATFAVVGQGFVAINMTFRNTAGAVKQQAVAVRNGADLSTFYLCSFEGYQDTLYTHSLRQFYRECDVYGTVDYIFGNAAVVFQSCNIYSRLPLRGQQNTITAQGRTDPNQNTGTSIQGCNLLPSAELAADNGSTKTYLGRPWKEYSRTVVMQSFLGSLINPAGWLPWNGDFALSTLYYAEYNNTGPGSNTSGRVTWTGYHVLTNQTDALNFTVNNFISGDNWLPQTGVAYTSGLF</sequence>
<organism evidence="19 21">
    <name type="scientific">Vanilla planifolia</name>
    <name type="common">Vanilla</name>
    <dbReference type="NCBI Taxonomy" id="51239"/>
    <lineage>
        <taxon>Eukaryota</taxon>
        <taxon>Viridiplantae</taxon>
        <taxon>Streptophyta</taxon>
        <taxon>Embryophyta</taxon>
        <taxon>Tracheophyta</taxon>
        <taxon>Spermatophyta</taxon>
        <taxon>Magnoliopsida</taxon>
        <taxon>Liliopsida</taxon>
        <taxon>Asparagales</taxon>
        <taxon>Orchidaceae</taxon>
        <taxon>Vanilloideae</taxon>
        <taxon>Vanilleae</taxon>
        <taxon>Vanilla</taxon>
    </lineage>
</organism>
<evidence type="ECO:0000256" key="1">
    <source>
        <dbReference type="ARBA" id="ARBA00004196"/>
    </source>
</evidence>
<dbReference type="Pfam" id="PF04043">
    <property type="entry name" value="PMEI"/>
    <property type="match status" value="1"/>
</dbReference>
<dbReference type="GO" id="GO:0042545">
    <property type="term" value="P:cell wall modification"/>
    <property type="evidence" value="ECO:0007669"/>
    <property type="project" value="UniProtKB-UniRule"/>
</dbReference>
<comment type="similarity">
    <text evidence="4">In the N-terminal section; belongs to the PMEI family.</text>
</comment>